<gene>
    <name evidence="3" type="ORF">BJ878DRAFT_423142</name>
</gene>
<feature type="region of interest" description="Disordered" evidence="1">
    <location>
        <begin position="295"/>
        <end position="317"/>
    </location>
</feature>
<feature type="domain" description="Domain of unknown function at the cortex 1" evidence="2">
    <location>
        <begin position="7"/>
        <end position="272"/>
    </location>
</feature>
<proteinExistence type="predicted"/>
<evidence type="ECO:0000313" key="4">
    <source>
        <dbReference type="Proteomes" id="UP000887226"/>
    </source>
</evidence>
<keyword evidence="4" id="KW-1185">Reference proteome</keyword>
<dbReference type="PANTHER" id="PTHR34826:SF2">
    <property type="entry name" value="UPF0590 PROTEIN C409.17C"/>
    <property type="match status" value="1"/>
</dbReference>
<dbReference type="InterPro" id="IPR013897">
    <property type="entry name" value="Duc1"/>
</dbReference>
<dbReference type="OrthoDB" id="2119945at2759"/>
<dbReference type="Pfam" id="PF08588">
    <property type="entry name" value="Duc1"/>
    <property type="match status" value="1"/>
</dbReference>
<dbReference type="PANTHER" id="PTHR34826">
    <property type="entry name" value="UPF0590 PROTEIN C409.17C"/>
    <property type="match status" value="1"/>
</dbReference>
<dbReference type="AlphaFoldDB" id="A0A9P7Z1D0"/>
<evidence type="ECO:0000259" key="2">
    <source>
        <dbReference type="Pfam" id="PF08588"/>
    </source>
</evidence>
<evidence type="ECO:0000256" key="1">
    <source>
        <dbReference type="SAM" id="MobiDB-lite"/>
    </source>
</evidence>
<dbReference type="EMBL" id="MU253962">
    <property type="protein sequence ID" value="KAG9243639.1"/>
    <property type="molecule type" value="Genomic_DNA"/>
</dbReference>
<name>A0A9P7Z1D0_9HELO</name>
<dbReference type="Proteomes" id="UP000887226">
    <property type="component" value="Unassembled WGS sequence"/>
</dbReference>
<evidence type="ECO:0000313" key="3">
    <source>
        <dbReference type="EMBL" id="KAG9243639.1"/>
    </source>
</evidence>
<accession>A0A9P7Z1D0</accession>
<sequence>MANNYILRVTAGPEYDTKTHSIVNVNSPATTDVDSDLIGAKVNVRIKDYRGLPRGSPARAPFFESHPKDSYAITFSFTPKQNVNGDDLVFGNDFDHPIRDRLPPGFSVAMKFIKWAVDPGLDGDVYADQPYLYGPLGGSVNALHIGDAKENYVGEGDVGLEVSEGGSIAGEELRSEKGIPSTDAARRKWFVNQENRKTFEYESDKTYGCSFYNGYLDFNEFALKLPVITIPIMSYWDGQGLRAERQKRSHTLRYTLKNRKTGKVLLVILFTLFLKEDVDEAGHVKEGTERGIPFDKMDKKKAEEHKKYLPTADDDVD</sequence>
<reference evidence="3" key="1">
    <citation type="journal article" date="2021" name="IMA Fungus">
        <title>Genomic characterization of three marine fungi, including Emericellopsis atlantica sp. nov. with signatures of a generalist lifestyle and marine biomass degradation.</title>
        <authorList>
            <person name="Hagestad O.C."/>
            <person name="Hou L."/>
            <person name="Andersen J.H."/>
            <person name="Hansen E.H."/>
            <person name="Altermark B."/>
            <person name="Li C."/>
            <person name="Kuhnert E."/>
            <person name="Cox R.J."/>
            <person name="Crous P.W."/>
            <person name="Spatafora J.W."/>
            <person name="Lail K."/>
            <person name="Amirebrahimi M."/>
            <person name="Lipzen A."/>
            <person name="Pangilinan J."/>
            <person name="Andreopoulos W."/>
            <person name="Hayes R.D."/>
            <person name="Ng V."/>
            <person name="Grigoriev I.V."/>
            <person name="Jackson S.A."/>
            <person name="Sutton T.D.S."/>
            <person name="Dobson A.D.W."/>
            <person name="Rama T."/>
        </authorList>
    </citation>
    <scope>NUCLEOTIDE SEQUENCE</scope>
    <source>
        <strain evidence="3">TRa3180A</strain>
    </source>
</reference>
<protein>
    <recommendedName>
        <fullName evidence="2">Domain of unknown function at the cortex 1 domain-containing protein</fullName>
    </recommendedName>
</protein>
<organism evidence="3 4">
    <name type="scientific">Calycina marina</name>
    <dbReference type="NCBI Taxonomy" id="1763456"/>
    <lineage>
        <taxon>Eukaryota</taxon>
        <taxon>Fungi</taxon>
        <taxon>Dikarya</taxon>
        <taxon>Ascomycota</taxon>
        <taxon>Pezizomycotina</taxon>
        <taxon>Leotiomycetes</taxon>
        <taxon>Helotiales</taxon>
        <taxon>Pezizellaceae</taxon>
        <taxon>Calycina</taxon>
    </lineage>
</organism>
<comment type="caution">
    <text evidence="3">The sequence shown here is derived from an EMBL/GenBank/DDBJ whole genome shotgun (WGS) entry which is preliminary data.</text>
</comment>
<feature type="compositionally biased region" description="Basic and acidic residues" evidence="1">
    <location>
        <begin position="295"/>
        <end position="307"/>
    </location>
</feature>